<dbReference type="AlphaFoldDB" id="A0A8J6GZY2"/>
<name>A0A8J6GZY2_TENMO</name>
<evidence type="ECO:0000313" key="3">
    <source>
        <dbReference type="EMBL" id="KAH0809230.1"/>
    </source>
</evidence>
<reference evidence="3" key="1">
    <citation type="journal article" date="2020" name="J Insects Food Feed">
        <title>The yellow mealworm (Tenebrio molitor) genome: a resource for the emerging insects as food and feed industry.</title>
        <authorList>
            <person name="Eriksson T."/>
            <person name="Andere A."/>
            <person name="Kelstrup H."/>
            <person name="Emery V."/>
            <person name="Picard C."/>
        </authorList>
    </citation>
    <scope>NUCLEOTIDE SEQUENCE</scope>
    <source>
        <strain evidence="3">Stoneville</strain>
        <tissue evidence="3">Whole head</tissue>
    </source>
</reference>
<evidence type="ECO:0000256" key="1">
    <source>
        <dbReference type="SAM" id="MobiDB-lite"/>
    </source>
</evidence>
<reference evidence="3" key="2">
    <citation type="submission" date="2021-08" db="EMBL/GenBank/DDBJ databases">
        <authorList>
            <person name="Eriksson T."/>
        </authorList>
    </citation>
    <scope>NUCLEOTIDE SEQUENCE</scope>
    <source>
        <strain evidence="3">Stoneville</strain>
        <tissue evidence="3">Whole head</tissue>
    </source>
</reference>
<feature type="transmembrane region" description="Helical" evidence="2">
    <location>
        <begin position="427"/>
        <end position="453"/>
    </location>
</feature>
<comment type="caution">
    <text evidence="3">The sequence shown here is derived from an EMBL/GenBank/DDBJ whole genome shotgun (WGS) entry which is preliminary data.</text>
</comment>
<proteinExistence type="predicted"/>
<keyword evidence="4" id="KW-1185">Reference proteome</keyword>
<dbReference type="Pfam" id="PF15018">
    <property type="entry name" value="InaF-motif"/>
    <property type="match status" value="2"/>
</dbReference>
<dbReference type="InterPro" id="IPR029162">
    <property type="entry name" value="InaF-motif"/>
</dbReference>
<evidence type="ECO:0000256" key="2">
    <source>
        <dbReference type="SAM" id="Phobius"/>
    </source>
</evidence>
<feature type="region of interest" description="Disordered" evidence="1">
    <location>
        <begin position="229"/>
        <end position="276"/>
    </location>
</feature>
<feature type="compositionally biased region" description="Polar residues" evidence="1">
    <location>
        <begin position="232"/>
        <end position="241"/>
    </location>
</feature>
<feature type="region of interest" description="Disordered" evidence="1">
    <location>
        <begin position="490"/>
        <end position="509"/>
    </location>
</feature>
<organism evidence="3 4">
    <name type="scientific">Tenebrio molitor</name>
    <name type="common">Yellow mealworm beetle</name>
    <dbReference type="NCBI Taxonomy" id="7067"/>
    <lineage>
        <taxon>Eukaryota</taxon>
        <taxon>Metazoa</taxon>
        <taxon>Ecdysozoa</taxon>
        <taxon>Arthropoda</taxon>
        <taxon>Hexapoda</taxon>
        <taxon>Insecta</taxon>
        <taxon>Pterygota</taxon>
        <taxon>Neoptera</taxon>
        <taxon>Endopterygota</taxon>
        <taxon>Coleoptera</taxon>
        <taxon>Polyphaga</taxon>
        <taxon>Cucujiformia</taxon>
        <taxon>Tenebrionidae</taxon>
        <taxon>Tenebrio</taxon>
    </lineage>
</organism>
<feature type="compositionally biased region" description="Basic and acidic residues" evidence="1">
    <location>
        <begin position="157"/>
        <end position="166"/>
    </location>
</feature>
<dbReference type="EMBL" id="JABDTM020028263">
    <property type="protein sequence ID" value="KAH0809230.1"/>
    <property type="molecule type" value="Genomic_DNA"/>
</dbReference>
<protein>
    <submittedName>
        <fullName evidence="3">Uncharacterized protein</fullName>
    </submittedName>
</protein>
<gene>
    <name evidence="3" type="ORF">GEV33_013562</name>
</gene>
<dbReference type="PANTHER" id="PTHR34929:SF1">
    <property type="entry name" value="INAF MOTIF CONTAINING 2"/>
    <property type="match status" value="1"/>
</dbReference>
<feature type="region of interest" description="Disordered" evidence="1">
    <location>
        <begin position="110"/>
        <end position="166"/>
    </location>
</feature>
<keyword evidence="2" id="KW-0472">Membrane</keyword>
<accession>A0A8J6GZY2</accession>
<keyword evidence="2" id="KW-1133">Transmembrane helix</keyword>
<dbReference type="Proteomes" id="UP000719412">
    <property type="component" value="Unassembled WGS sequence"/>
</dbReference>
<dbReference type="PANTHER" id="PTHR34929">
    <property type="entry name" value="ZGC:153157"/>
    <property type="match status" value="1"/>
</dbReference>
<sequence>MHLWKAHCILQRFNWTDIFPNVPEAPRTEFTRLSTQVLSGHGQFVTHLNRVGKSDTENCPTCGTPDDPIHRILECPTFDAERVELRVPLGGIPDLERIPHIPLELLHGFAREPGASPPRITQDEDPVDNRQIRDGRAHQDGKKDFSRPFAGGESQGDSDRVNLQGRRDDVVEFTRAVGDDSSKYHRPHRQADHGLHYGRFQTERFCGSGSRRVLSVQIVPELTGRCRIYPPATSSDISDNTDNGKRRQEMSSEEDINADNSPDSPGNPKDNALFEPKPKPKVIRVLTVLAYILSVSMAAILLSIYYIFMWNEQKTYTAPHNEVAPSASDVSFSLSVASPVISVASSSYTMEEDNVTSSESDYVTQGLPQRALVILKSKMSYKISMKNGINCTEAQWIKNNNLVDTSVKLAGEEAKDRLYEPKHKKKLVRVLTVIAYVFFVSLAAIMLSLYYVFLWNGGQRNLPKYPVQHESQVKCDNIIAEMQQQITGAGENEVLSTSSSTADDNTTSPQYGFSLDNEFGKTSTFIKKLMHKYPYAEND</sequence>
<keyword evidence="2" id="KW-0812">Transmembrane</keyword>
<evidence type="ECO:0000313" key="4">
    <source>
        <dbReference type="Proteomes" id="UP000719412"/>
    </source>
</evidence>
<feature type="compositionally biased region" description="Basic and acidic residues" evidence="1">
    <location>
        <begin position="127"/>
        <end position="146"/>
    </location>
</feature>
<feature type="transmembrane region" description="Helical" evidence="2">
    <location>
        <begin position="288"/>
        <end position="308"/>
    </location>
</feature>
<feature type="compositionally biased region" description="Low complexity" evidence="1">
    <location>
        <begin position="496"/>
        <end position="508"/>
    </location>
</feature>